<dbReference type="PANTHER" id="PTHR47331:SF1">
    <property type="entry name" value="GAG-LIKE PROTEIN"/>
    <property type="match status" value="1"/>
</dbReference>
<dbReference type="InterPro" id="IPR043128">
    <property type="entry name" value="Rev_trsase/Diguanyl_cyclase"/>
</dbReference>
<feature type="compositionally biased region" description="Polar residues" evidence="1">
    <location>
        <begin position="63"/>
        <end position="76"/>
    </location>
</feature>
<dbReference type="SUPFAM" id="SSF56672">
    <property type="entry name" value="DNA/RNA polymerases"/>
    <property type="match status" value="1"/>
</dbReference>
<name>A0A3R7PNP6_PENVA</name>
<evidence type="ECO:0008006" key="4">
    <source>
        <dbReference type="Google" id="ProtNLM"/>
    </source>
</evidence>
<feature type="region of interest" description="Disordered" evidence="1">
    <location>
        <begin position="58"/>
        <end position="89"/>
    </location>
</feature>
<dbReference type="Pfam" id="PF05380">
    <property type="entry name" value="Peptidase_A17"/>
    <property type="match status" value="1"/>
</dbReference>
<keyword evidence="3" id="KW-1185">Reference proteome</keyword>
<dbReference type="CDD" id="cd01644">
    <property type="entry name" value="RT_pepA17"/>
    <property type="match status" value="1"/>
</dbReference>
<accession>A0A3R7PNP6</accession>
<dbReference type="Gene3D" id="3.30.70.270">
    <property type="match status" value="1"/>
</dbReference>
<evidence type="ECO:0000256" key="1">
    <source>
        <dbReference type="SAM" id="MobiDB-lite"/>
    </source>
</evidence>
<dbReference type="InterPro" id="IPR008042">
    <property type="entry name" value="Retrotrans_Pao"/>
</dbReference>
<proteinExistence type="predicted"/>
<dbReference type="GO" id="GO:0071897">
    <property type="term" value="P:DNA biosynthetic process"/>
    <property type="evidence" value="ECO:0007669"/>
    <property type="project" value="UniProtKB-ARBA"/>
</dbReference>
<comment type="caution">
    <text evidence="2">The sequence shown here is derived from an EMBL/GenBank/DDBJ whole genome shotgun (WGS) entry which is preliminary data.</text>
</comment>
<dbReference type="Pfam" id="PF03564">
    <property type="entry name" value="DUF1759"/>
    <property type="match status" value="1"/>
</dbReference>
<gene>
    <name evidence="2" type="ORF">C7M84_009259</name>
</gene>
<protein>
    <recommendedName>
        <fullName evidence="4">CCHC-type domain-containing protein</fullName>
    </recommendedName>
</protein>
<dbReference type="InterPro" id="IPR005312">
    <property type="entry name" value="DUF1759"/>
</dbReference>
<sequence>MVDNRSNTSVGTSHSCKSSRSEISVAEEELERLQFIKEQNEHAREEERRIFELQQRIRRMKTSSEPARSRPGSSCGDSREDERHPRPHSFNNMCSNWIATSVEPHHKSGNLDPQVSRESEVNVTAGPVHFAVNAAIVPETPLPKWSTPVNPVLNGANIVQGHDFTSHPSPSRPLNMDEVAQMVCAMNQSVLTQQEQARISLLPPVKLERFDGDFSKFTQFCRTFEWNVESNTNDPRRRLTQLYNQLDGPPKDLIEGCLHLPPDHGYDEAWRMLREEYENSSELLESFISKLFAWKDIEVGDAEGLKKYGSYLFNVEMALGDNICRMELLPAINATVVMGQGHKLFACYKFGRKDVDERWDIVTHNKLCFRCLKPGHGHRFCNDKSQCDRCGAYYHHTLLHRPIAKSFAPSRKYKRSPTGSVEVFSNENIPDCYEKLGTPSSSTGGGIEAKGSVTPSVNSPLTDALPCANILDCEPDGRIMMKILPVRVNNSVSTYAFIDGGAAPTLAARSLIQRLGIQGLPVRQAMKTENGIFMCNERVPLMLSSIGGGNNITVNEVYITDKLSITTDSMMPVNWTKKWLHLNDVDLQRLPGDNQEVELIIGLNSILNRHILDQRHGTDDEPSAYLTRFGWVVFGPTGPRNPLTAPVYHISPTQDLGECLREHFNADFWEKEVHSQREDSLEDKLFSDKISQSIHQESGKYVVKLPFRDSSPLPNNREMAVRRMKSLKRKLESDKTFKETYITQMEKNISKQYAEIVPPSGLERNDGRIWYMPHHAVRHPTKLKVRVVYDLKAKFNGTSLNDHLLQGPDLTNPLIGVLMRFRHGHYAVTADIEEMFYQVKVPLEDRDVFRFLWWSDGDINKPVSDYRMNVHVFGARSSPSCVNYALRKTAEDHGEVFDEQAVTAIIQSFYVDNLLLAHDDKERLIKIIKDLIALCNAGGWRLNQWTANNKDVLKKIPESERDASVASLDLSKDDLPVERTLGVHWSMAEDCFTFKICLGDKPLTRRGVLSIVASIYDPLGMVAPLTLPAKMILQDMCQMQLGWDENMGDKEAARWRKWLEQLPKLSRFKLPRSLVPISFGSVISYQLHHFADASQSGYGTASYLKMVNASERVYCTLVMARARVAPLKPTTIPRLELTAATVAARMDCKLRKELGLKLEDSVFWTDSTSVLKYLFNQKARYHTFVANRVNLIRELSSASAWRYVDTKSNPADLASRGLDVDTFLTSEMWIRGPRFLHEPESSWPQVPEDVKHGSLEDDVEVKVSVMVCETVTTVMSFIEEFASRFSNWQKFVRCHAWVRRFLKRKYVPKLPDVNCLSSKEITDAETHIWKLVQQENYSSEIVSLSRKPDGRVQASSKIVRLRPFLQDGLLRVGGRLRHSGRHFNATHPIILPNKSSLVKLMVRWHHEKLAHCGQTIFSLS</sequence>
<dbReference type="Gene3D" id="3.10.10.10">
    <property type="entry name" value="HIV Type 1 Reverse Transcriptase, subunit A, domain 1"/>
    <property type="match status" value="1"/>
</dbReference>
<evidence type="ECO:0000313" key="2">
    <source>
        <dbReference type="EMBL" id="ROT72349.1"/>
    </source>
</evidence>
<dbReference type="PANTHER" id="PTHR47331">
    <property type="entry name" value="PHD-TYPE DOMAIN-CONTAINING PROTEIN"/>
    <property type="match status" value="1"/>
</dbReference>
<dbReference type="Proteomes" id="UP000283509">
    <property type="component" value="Unassembled WGS sequence"/>
</dbReference>
<dbReference type="InterPro" id="IPR043502">
    <property type="entry name" value="DNA/RNA_pol_sf"/>
</dbReference>
<dbReference type="OrthoDB" id="6380131at2759"/>
<feature type="region of interest" description="Disordered" evidence="1">
    <location>
        <begin position="1"/>
        <end position="24"/>
    </location>
</feature>
<dbReference type="EMBL" id="QCYY01002170">
    <property type="protein sequence ID" value="ROT72349.1"/>
    <property type="molecule type" value="Genomic_DNA"/>
</dbReference>
<reference evidence="2 3" key="1">
    <citation type="submission" date="2018-04" db="EMBL/GenBank/DDBJ databases">
        <authorList>
            <person name="Zhang X."/>
            <person name="Yuan J."/>
            <person name="Li F."/>
            <person name="Xiang J."/>
        </authorList>
    </citation>
    <scope>NUCLEOTIDE SEQUENCE [LARGE SCALE GENOMIC DNA]</scope>
    <source>
        <tissue evidence="2">Muscle</tissue>
    </source>
</reference>
<organism evidence="2 3">
    <name type="scientific">Penaeus vannamei</name>
    <name type="common">Whiteleg shrimp</name>
    <name type="synonym">Litopenaeus vannamei</name>
    <dbReference type="NCBI Taxonomy" id="6689"/>
    <lineage>
        <taxon>Eukaryota</taxon>
        <taxon>Metazoa</taxon>
        <taxon>Ecdysozoa</taxon>
        <taxon>Arthropoda</taxon>
        <taxon>Crustacea</taxon>
        <taxon>Multicrustacea</taxon>
        <taxon>Malacostraca</taxon>
        <taxon>Eumalacostraca</taxon>
        <taxon>Eucarida</taxon>
        <taxon>Decapoda</taxon>
        <taxon>Dendrobranchiata</taxon>
        <taxon>Penaeoidea</taxon>
        <taxon>Penaeidae</taxon>
        <taxon>Penaeus</taxon>
    </lineage>
</organism>
<reference evidence="2 3" key="2">
    <citation type="submission" date="2019-01" db="EMBL/GenBank/DDBJ databases">
        <title>The decoding of complex shrimp genome reveals the adaptation for benthos swimmer, frequently molting mechanism and breeding impact on genome.</title>
        <authorList>
            <person name="Sun Y."/>
            <person name="Gao Y."/>
            <person name="Yu Y."/>
        </authorList>
    </citation>
    <scope>NUCLEOTIDE SEQUENCE [LARGE SCALE GENOMIC DNA]</scope>
    <source>
        <tissue evidence="2">Muscle</tissue>
    </source>
</reference>
<evidence type="ECO:0000313" key="3">
    <source>
        <dbReference type="Proteomes" id="UP000283509"/>
    </source>
</evidence>
<feature type="compositionally biased region" description="Polar residues" evidence="1">
    <location>
        <begin position="1"/>
        <end position="22"/>
    </location>
</feature>